<accession>A0A921E3L5</accession>
<feature type="region of interest" description="Disordered" evidence="1">
    <location>
        <begin position="167"/>
        <end position="198"/>
    </location>
</feature>
<evidence type="ECO:0000256" key="1">
    <source>
        <dbReference type="SAM" id="MobiDB-lite"/>
    </source>
</evidence>
<proteinExistence type="predicted"/>
<sequence length="198" mass="22304">MARIRSIKPEFAQSETIGALSRDARLLFVQLWTIVDDAGRARANSRVLAMTLYPFDDDALNLIEGWLQELEGQGCIRRYLVEGKPYLDIPKWLTHQKIDRPSKSKLPEFVETSRGIANDRERSMLDNRSMTLDPGPRTREQNLAAETVNEGTSPAYVPAYVGAREGRFPADDDLSDLEPAAWDDPRQFGRDRAVGGAR</sequence>
<gene>
    <name evidence="2" type="ORF">K8W01_14890</name>
</gene>
<name>A0A921E3L5_9HYPH</name>
<protein>
    <submittedName>
        <fullName evidence="2">Uncharacterized protein</fullName>
    </submittedName>
</protein>
<organism evidence="2 3">
    <name type="scientific">Methylorubrum populi</name>
    <dbReference type="NCBI Taxonomy" id="223967"/>
    <lineage>
        <taxon>Bacteria</taxon>
        <taxon>Pseudomonadati</taxon>
        <taxon>Pseudomonadota</taxon>
        <taxon>Alphaproteobacteria</taxon>
        <taxon>Hyphomicrobiales</taxon>
        <taxon>Methylobacteriaceae</taxon>
        <taxon>Methylorubrum</taxon>
    </lineage>
</organism>
<reference evidence="2" key="2">
    <citation type="submission" date="2021-09" db="EMBL/GenBank/DDBJ databases">
        <authorList>
            <person name="Gilroy R."/>
        </authorList>
    </citation>
    <scope>NUCLEOTIDE SEQUENCE</scope>
    <source>
        <strain evidence="2">316</strain>
    </source>
</reference>
<comment type="caution">
    <text evidence="2">The sequence shown here is derived from an EMBL/GenBank/DDBJ whole genome shotgun (WGS) entry which is preliminary data.</text>
</comment>
<evidence type="ECO:0000313" key="2">
    <source>
        <dbReference type="EMBL" id="HJE24940.1"/>
    </source>
</evidence>
<dbReference type="AlphaFoldDB" id="A0A921E3L5"/>
<dbReference type="EMBL" id="DYYG01000043">
    <property type="protein sequence ID" value="HJE24940.1"/>
    <property type="molecule type" value="Genomic_DNA"/>
</dbReference>
<dbReference type="Proteomes" id="UP000742631">
    <property type="component" value="Unassembled WGS sequence"/>
</dbReference>
<evidence type="ECO:0000313" key="3">
    <source>
        <dbReference type="Proteomes" id="UP000742631"/>
    </source>
</evidence>
<feature type="compositionally biased region" description="Basic and acidic residues" evidence="1">
    <location>
        <begin position="183"/>
        <end position="198"/>
    </location>
</feature>
<reference evidence="2" key="1">
    <citation type="journal article" date="2021" name="PeerJ">
        <title>Extensive microbial diversity within the chicken gut microbiome revealed by metagenomics and culture.</title>
        <authorList>
            <person name="Gilroy R."/>
            <person name="Ravi A."/>
            <person name="Getino M."/>
            <person name="Pursley I."/>
            <person name="Horton D.L."/>
            <person name="Alikhan N.F."/>
            <person name="Baker D."/>
            <person name="Gharbi K."/>
            <person name="Hall N."/>
            <person name="Watson M."/>
            <person name="Adriaenssens E.M."/>
            <person name="Foster-Nyarko E."/>
            <person name="Jarju S."/>
            <person name="Secka A."/>
            <person name="Antonio M."/>
            <person name="Oren A."/>
            <person name="Chaudhuri R.R."/>
            <person name="La Ragione R."/>
            <person name="Hildebrand F."/>
            <person name="Pallen M.J."/>
        </authorList>
    </citation>
    <scope>NUCLEOTIDE SEQUENCE</scope>
    <source>
        <strain evidence="2">316</strain>
    </source>
</reference>